<comment type="caution">
    <text evidence="1">The sequence shown here is derived from an EMBL/GenBank/DDBJ whole genome shotgun (WGS) entry which is preliminary data.</text>
</comment>
<gene>
    <name evidence="1" type="ORF">APLA_LOCUS3669</name>
</gene>
<evidence type="ECO:0000313" key="2">
    <source>
        <dbReference type="Proteomes" id="UP000494256"/>
    </source>
</evidence>
<dbReference type="AlphaFoldDB" id="A0A8S0Z860"/>
<accession>A0A8S0Z860</accession>
<evidence type="ECO:0000313" key="1">
    <source>
        <dbReference type="EMBL" id="CAB3228824.1"/>
    </source>
</evidence>
<sequence length="673" mass="77709">MHSSKCTHVRIRDNNDYNTDVEELIKEIEREFHIDFRSLQQWQNLVKRLHVAKTDRLRKIQCANLRKLNIIEKLYIESTRPSPFQLNDVLARTASKWRDLAKPKIISVPPLTLNNAVVEEQGEEEHIEENILNNDEHATLHPNTENSSVDRPMIEPIKIDAEVQHNLDSAKQTTISLPVCIYTNTHKLISPPDSNISPLSFHSITHHMEHIGETGVKEWEPSTTTVICNPATINIINRTLKEQSLLFSLTNCTSEYLHVRFKYVTNRSFFKKIKILPKIPKRLYPGIAVVFKLTFKLQTIEQFETGLYFRISRDVYYNAPTEPLLVPILSKFGSDLKVTISETVNIPPVYPWHVKRGPESEYPSGVLKICIDGPSSYHLHIHKLSFDLSEESMISMIPNVFNTEIFKECDSFLQNTLNSKQSVNMEGLPDAQAEPDFSVITEIVPENSTEMIFSIVDDILQLALEVFIFDRTYVFLHPHSKISIPVYFSKVEHTGYHHNYYDLDLIDPETNIVVKKKTIKVLAEVLPHPIKITPILLDMSKSPVSYGYFQDQFIVTNVHKLYPATIYIKVTTKMKKIFYIEPMKSVVPAQSSMTFEVKFCSRDYFSPKPSEDLAHFTFKIIVDGNKLVYENVPPIFYELIAPCAMEFKKIYNENYFKETDPLKPVSEHDVKPH</sequence>
<name>A0A8S0Z860_ARCPL</name>
<dbReference type="OrthoDB" id="1684102at2759"/>
<dbReference type="Proteomes" id="UP000494256">
    <property type="component" value="Unassembled WGS sequence"/>
</dbReference>
<reference evidence="1 2" key="1">
    <citation type="submission" date="2020-04" db="EMBL/GenBank/DDBJ databases">
        <authorList>
            <person name="Wallbank WR R."/>
            <person name="Pardo Diaz C."/>
            <person name="Kozak K."/>
            <person name="Martin S."/>
            <person name="Jiggins C."/>
            <person name="Moest M."/>
            <person name="Warren A I."/>
            <person name="Byers J.R.P. K."/>
            <person name="Montejo-Kovacevich G."/>
            <person name="Yen C E."/>
        </authorList>
    </citation>
    <scope>NUCLEOTIDE SEQUENCE [LARGE SCALE GENOMIC DNA]</scope>
</reference>
<proteinExistence type="predicted"/>
<dbReference type="EMBL" id="CADEBD010000284">
    <property type="protein sequence ID" value="CAB3228824.1"/>
    <property type="molecule type" value="Genomic_DNA"/>
</dbReference>
<protein>
    <submittedName>
        <fullName evidence="1">Uncharacterized protein</fullName>
    </submittedName>
</protein>
<organism evidence="1 2">
    <name type="scientific">Arctia plantaginis</name>
    <name type="common">Wood tiger moth</name>
    <name type="synonym">Phalaena plantaginis</name>
    <dbReference type="NCBI Taxonomy" id="874455"/>
    <lineage>
        <taxon>Eukaryota</taxon>
        <taxon>Metazoa</taxon>
        <taxon>Ecdysozoa</taxon>
        <taxon>Arthropoda</taxon>
        <taxon>Hexapoda</taxon>
        <taxon>Insecta</taxon>
        <taxon>Pterygota</taxon>
        <taxon>Neoptera</taxon>
        <taxon>Endopterygota</taxon>
        <taxon>Lepidoptera</taxon>
        <taxon>Glossata</taxon>
        <taxon>Ditrysia</taxon>
        <taxon>Noctuoidea</taxon>
        <taxon>Erebidae</taxon>
        <taxon>Arctiinae</taxon>
        <taxon>Arctia</taxon>
    </lineage>
</organism>